<dbReference type="Proteomes" id="UP000005741">
    <property type="component" value="Chromosome"/>
</dbReference>
<gene>
    <name evidence="1" type="ORF">Metlim_3003</name>
</gene>
<dbReference type="Gene3D" id="1.10.150.20">
    <property type="entry name" value="5' to 3' exonuclease, C-terminal subdomain"/>
    <property type="match status" value="1"/>
</dbReference>
<dbReference type="InParanoid" id="H1YYW3"/>
<dbReference type="InterPro" id="IPR021725">
    <property type="entry name" value="Cdd1"/>
</dbReference>
<evidence type="ECO:0008006" key="3">
    <source>
        <dbReference type="Google" id="ProtNLM"/>
    </source>
</evidence>
<dbReference type="Pfam" id="PF11731">
    <property type="entry name" value="Cdd1"/>
    <property type="match status" value="1"/>
</dbReference>
<dbReference type="STRING" id="937775.Metlim_3003"/>
<protein>
    <recommendedName>
        <fullName evidence="3">Pathogenicity locus</fullName>
    </recommendedName>
</protein>
<dbReference type="EMBL" id="CM001436">
    <property type="protein sequence ID" value="EHQ37035.1"/>
    <property type="molecule type" value="Genomic_DNA"/>
</dbReference>
<organism evidence="1 2">
    <name type="scientific">Methanoplanus limicola DSM 2279</name>
    <dbReference type="NCBI Taxonomy" id="937775"/>
    <lineage>
        <taxon>Archaea</taxon>
        <taxon>Methanobacteriati</taxon>
        <taxon>Methanobacteriota</taxon>
        <taxon>Stenosarchaea group</taxon>
        <taxon>Methanomicrobia</taxon>
        <taxon>Methanomicrobiales</taxon>
        <taxon>Methanomicrobiaceae</taxon>
        <taxon>Methanoplanus</taxon>
    </lineage>
</organism>
<dbReference type="SUPFAM" id="SSF81585">
    <property type="entry name" value="PsbU/PolX domain-like"/>
    <property type="match status" value="1"/>
</dbReference>
<proteinExistence type="predicted"/>
<dbReference type="PATRIC" id="fig|937775.9.peg.3360"/>
<reference evidence="1 2" key="1">
    <citation type="submission" date="2011-10" db="EMBL/GenBank/DDBJ databases">
        <title>The Improved High-Quality Draft genome of Methanoplanus limicola DSM 2279.</title>
        <authorList>
            <consortium name="US DOE Joint Genome Institute (JGI-PGF)"/>
            <person name="Lucas S."/>
            <person name="Copeland A."/>
            <person name="Lapidus A."/>
            <person name="Glavina del Rio T."/>
            <person name="Dalin E."/>
            <person name="Tice H."/>
            <person name="Bruce D."/>
            <person name="Goodwin L."/>
            <person name="Pitluck S."/>
            <person name="Peters L."/>
            <person name="Mikhailova N."/>
            <person name="Lu M."/>
            <person name="Kyrpides N."/>
            <person name="Mavromatis K."/>
            <person name="Ivanova N."/>
            <person name="Markowitz V."/>
            <person name="Cheng J.-F."/>
            <person name="Hugenholtz P."/>
            <person name="Woyke T."/>
            <person name="Wu D."/>
            <person name="Wirth R."/>
            <person name="Brambilla E.-M."/>
            <person name="Klenk H.-P."/>
            <person name="Eisen J.A."/>
        </authorList>
    </citation>
    <scope>NUCLEOTIDE SEQUENCE [LARGE SCALE GENOMIC DNA]</scope>
    <source>
        <strain evidence="1 2">DSM 2279</strain>
    </source>
</reference>
<accession>H1YYW3</accession>
<dbReference type="AlphaFoldDB" id="H1YYW3"/>
<evidence type="ECO:0000313" key="2">
    <source>
        <dbReference type="Proteomes" id="UP000005741"/>
    </source>
</evidence>
<keyword evidence="2" id="KW-1185">Reference proteome</keyword>
<evidence type="ECO:0000313" key="1">
    <source>
        <dbReference type="EMBL" id="EHQ37035.1"/>
    </source>
</evidence>
<sequence length="93" mass="10917">MTDNADKKKSLKDFRRIPGVGPSIAEDLYGLGYRSVSDLAGEIPEEMYERFCMMQGQRIDRCLLYVFRCAVYFAGNMESDYDPELLKWWSWKD</sequence>
<dbReference type="RefSeq" id="WP_004079754.1">
    <property type="nucleotide sequence ID" value="NZ_CM001436.1"/>
</dbReference>
<dbReference type="OrthoDB" id="140581at2157"/>
<name>H1YYW3_9EURY</name>
<dbReference type="HOGENOM" id="CLU_160712_0_0_2"/>